<gene>
    <name evidence="1" type="ORF">NPIL_323371</name>
</gene>
<proteinExistence type="predicted"/>
<protein>
    <submittedName>
        <fullName evidence="1">Uncharacterized protein</fullName>
    </submittedName>
</protein>
<name>A0A8X6JBA8_NEPPI</name>
<organism evidence="1 2">
    <name type="scientific">Nephila pilipes</name>
    <name type="common">Giant wood spider</name>
    <name type="synonym">Nephila maculata</name>
    <dbReference type="NCBI Taxonomy" id="299642"/>
    <lineage>
        <taxon>Eukaryota</taxon>
        <taxon>Metazoa</taxon>
        <taxon>Ecdysozoa</taxon>
        <taxon>Arthropoda</taxon>
        <taxon>Chelicerata</taxon>
        <taxon>Arachnida</taxon>
        <taxon>Araneae</taxon>
        <taxon>Araneomorphae</taxon>
        <taxon>Entelegynae</taxon>
        <taxon>Araneoidea</taxon>
        <taxon>Nephilidae</taxon>
        <taxon>Nephila</taxon>
    </lineage>
</organism>
<evidence type="ECO:0000313" key="2">
    <source>
        <dbReference type="Proteomes" id="UP000887013"/>
    </source>
</evidence>
<dbReference type="Proteomes" id="UP000887013">
    <property type="component" value="Unassembled WGS sequence"/>
</dbReference>
<reference evidence="1" key="1">
    <citation type="submission" date="2020-08" db="EMBL/GenBank/DDBJ databases">
        <title>Multicomponent nature underlies the extraordinary mechanical properties of spider dragline silk.</title>
        <authorList>
            <person name="Kono N."/>
            <person name="Nakamura H."/>
            <person name="Mori M."/>
            <person name="Yoshida Y."/>
            <person name="Ohtoshi R."/>
            <person name="Malay A.D."/>
            <person name="Moran D.A.P."/>
            <person name="Tomita M."/>
            <person name="Numata K."/>
            <person name="Arakawa K."/>
        </authorList>
    </citation>
    <scope>NUCLEOTIDE SEQUENCE</scope>
</reference>
<evidence type="ECO:0000313" key="1">
    <source>
        <dbReference type="EMBL" id="GFS54617.1"/>
    </source>
</evidence>
<comment type="caution">
    <text evidence="1">The sequence shown here is derived from an EMBL/GenBank/DDBJ whole genome shotgun (WGS) entry which is preliminary data.</text>
</comment>
<dbReference type="EMBL" id="BMAW01046303">
    <property type="protein sequence ID" value="GFS54617.1"/>
    <property type="molecule type" value="Genomic_DNA"/>
</dbReference>
<dbReference type="AlphaFoldDB" id="A0A8X6JBA8"/>
<keyword evidence="2" id="KW-1185">Reference proteome</keyword>
<sequence>MRVHSKAETKVSVLWPHRLILVRAARKCCWLQLLFSFRGMVEIYSQRNYGNLFPNFLDSRSMTLCSSRSAGKFHLQRKNVNGSVGSSPGVLIAMYSITIVVICNKNKTYSCKLEFFESLKIIHLIPSGQIRVDISKIVIPESVKLADPYFYKREELICYCMIKCF</sequence>
<accession>A0A8X6JBA8</accession>